<dbReference type="InterPro" id="IPR002491">
    <property type="entry name" value="ABC_transptr_periplasmic_BD"/>
</dbReference>
<feature type="region of interest" description="Disordered" evidence="1">
    <location>
        <begin position="338"/>
        <end position="367"/>
    </location>
</feature>
<dbReference type="PANTHER" id="PTHR42860:SF1">
    <property type="entry name" value="VITAMIN B12-BINDING PROTEIN"/>
    <property type="match status" value="1"/>
</dbReference>
<dbReference type="AlphaFoldDB" id="A0A7S2B6C4"/>
<evidence type="ECO:0000313" key="3">
    <source>
        <dbReference type="EMBL" id="CAD9387971.1"/>
    </source>
</evidence>
<feature type="domain" description="Fe/B12 periplasmic-binding" evidence="2">
    <location>
        <begin position="9"/>
        <end position="312"/>
    </location>
</feature>
<dbReference type="Gene3D" id="3.40.50.1980">
    <property type="entry name" value="Nitrogenase molybdenum iron protein domain"/>
    <property type="match status" value="2"/>
</dbReference>
<protein>
    <recommendedName>
        <fullName evidence="2">Fe/B12 periplasmic-binding domain-containing protein</fullName>
    </recommendedName>
</protein>
<dbReference type="SUPFAM" id="SSF53807">
    <property type="entry name" value="Helical backbone' metal receptor"/>
    <property type="match status" value="1"/>
</dbReference>
<evidence type="ECO:0000256" key="1">
    <source>
        <dbReference type="SAM" id="MobiDB-lite"/>
    </source>
</evidence>
<proteinExistence type="predicted"/>
<accession>A0A7S2B6C4</accession>
<organism evidence="3">
    <name type="scientific">Octactis speculum</name>
    <dbReference type="NCBI Taxonomy" id="3111310"/>
    <lineage>
        <taxon>Eukaryota</taxon>
        <taxon>Sar</taxon>
        <taxon>Stramenopiles</taxon>
        <taxon>Ochrophyta</taxon>
        <taxon>Dictyochophyceae</taxon>
        <taxon>Dictyochales</taxon>
        <taxon>Dictyochaceae</taxon>
        <taxon>Octactis</taxon>
    </lineage>
</organism>
<dbReference type="EMBL" id="HBGS01011258">
    <property type="protein sequence ID" value="CAD9387971.1"/>
    <property type="molecule type" value="Transcribed_RNA"/>
</dbReference>
<evidence type="ECO:0000259" key="2">
    <source>
        <dbReference type="PROSITE" id="PS50983"/>
    </source>
</evidence>
<dbReference type="PANTHER" id="PTHR42860">
    <property type="entry name" value="VITAMIN B12-BINDING PROTEIN"/>
    <property type="match status" value="1"/>
</dbReference>
<dbReference type="InterPro" id="IPR051030">
    <property type="entry name" value="Vitamin_B12-ABC_binding"/>
</dbReference>
<dbReference type="PROSITE" id="PS50983">
    <property type="entry name" value="FE_B12_PBP"/>
    <property type="match status" value="1"/>
</dbReference>
<gene>
    <name evidence="3" type="ORF">DSPE1174_LOCUS5931</name>
</gene>
<name>A0A7S2B6C4_9STRA</name>
<reference evidence="3" key="1">
    <citation type="submission" date="2021-01" db="EMBL/GenBank/DDBJ databases">
        <authorList>
            <person name="Corre E."/>
            <person name="Pelletier E."/>
            <person name="Niang G."/>
            <person name="Scheremetjew M."/>
            <person name="Finn R."/>
            <person name="Kale V."/>
            <person name="Holt S."/>
            <person name="Cochrane G."/>
            <person name="Meng A."/>
            <person name="Brown T."/>
            <person name="Cohen L."/>
        </authorList>
    </citation>
    <scope>NUCLEOTIDE SEQUENCE</scope>
    <source>
        <strain evidence="3">CCMP1381</strain>
    </source>
</reference>
<sequence>MKSSVAPQRVVSLLGAATETIHRLGLGDQLVGRSHECDYPPVVLSLPMISKPRLDVESPSASIDAAVREQVKAGETVYALDDEQLSLLAPDLLITQDHCRVCAVTPRDVANSVTCSSVRQLVLKPATLNDCLGDVQRVAVAMGFPERGDALRATLEARLQRVRELSSAATGGASDQSSPRAAPFAAPRVAVLEWCDPIMGCGYWIPELVRLAGGVPVHCSPPGGATPTLTFSALLEGPAAPDVVIFALCGFSVARSAREIAESWGAQQLEALLAACGKENCFVVDGNYLVNRSGPRVVESAEAFAECAHPALRGHFGHLGTPLLATLSRALAEAEADVGRGKVRPPPVPSPSRCCGGGGAESTSASGSPADAVAAQLVCLSSHDFVGAFRLNSAANQARWCSADRFEAVLKGHAAFGCLLLPREDFVGECGPSLHEVSAARDDGTDEEGNGGGLKSRTTAAVRVTLPSVKPRGTAKEAALAPKAASTFTWTMVKEEGAGGDGPQWRTEKVG</sequence>